<dbReference type="InterPro" id="IPR001387">
    <property type="entry name" value="Cro/C1-type_HTH"/>
</dbReference>
<dbReference type="RefSeq" id="WP_066596162.1">
    <property type="nucleotide sequence ID" value="NZ_CP016282.1"/>
</dbReference>
<dbReference type="PROSITE" id="PS50943">
    <property type="entry name" value="HTH_CROC1"/>
    <property type="match status" value="1"/>
</dbReference>
<dbReference type="Gene3D" id="1.10.260.40">
    <property type="entry name" value="lambda repressor-like DNA-binding domains"/>
    <property type="match status" value="1"/>
</dbReference>
<dbReference type="EMBL" id="CP016282">
    <property type="protein sequence ID" value="ANP73032.1"/>
    <property type="molecule type" value="Genomic_DNA"/>
</dbReference>
<feature type="domain" description="HTH cro/C1-type" evidence="2">
    <location>
        <begin position="20"/>
        <end position="73"/>
    </location>
</feature>
<dbReference type="CDD" id="cd00093">
    <property type="entry name" value="HTH_XRE"/>
    <property type="match status" value="1"/>
</dbReference>
<reference evidence="3 4" key="1">
    <citation type="submission" date="2016-06" db="EMBL/GenBank/DDBJ databases">
        <title>Genome sequencing of Cryobacterium arcticum PAMC 27867.</title>
        <authorList>
            <person name="Lee J."/>
            <person name="Kim O.-S."/>
        </authorList>
    </citation>
    <scope>NUCLEOTIDE SEQUENCE [LARGE SCALE GENOMIC DNA]</scope>
    <source>
        <strain evidence="3 4">PAMC 27867</strain>
    </source>
</reference>
<gene>
    <name evidence="3" type="ORF">PA27867_2080</name>
</gene>
<dbReference type="KEGG" id="cart:PA27867_2080"/>
<dbReference type="SMART" id="SM00530">
    <property type="entry name" value="HTH_XRE"/>
    <property type="match status" value="1"/>
</dbReference>
<name>A0A1B1BK98_9MICO</name>
<proteinExistence type="predicted"/>
<dbReference type="Proteomes" id="UP000092582">
    <property type="component" value="Chromosome 1"/>
</dbReference>
<evidence type="ECO:0000259" key="2">
    <source>
        <dbReference type="PROSITE" id="PS50943"/>
    </source>
</evidence>
<sequence length="118" mass="12536">MVTRRSPARSRMLVELGANIARWRKLQGLSASQLAERAHVTRDTLRGIETGTGAPRMDSLLAVLNSLGLANTVIASTDPWNSTAGRALMDEQIGIAGQVGHTPNPAAQPNQPSAADRK</sequence>
<dbReference type="GO" id="GO:0003677">
    <property type="term" value="F:DNA binding"/>
    <property type="evidence" value="ECO:0007669"/>
    <property type="project" value="InterPro"/>
</dbReference>
<evidence type="ECO:0000256" key="1">
    <source>
        <dbReference type="SAM" id="MobiDB-lite"/>
    </source>
</evidence>
<dbReference type="AlphaFoldDB" id="A0A1B1BK98"/>
<dbReference type="InterPro" id="IPR010982">
    <property type="entry name" value="Lambda_DNA-bd_dom_sf"/>
</dbReference>
<organism evidence="3 4">
    <name type="scientific">Cryobacterium arcticum</name>
    <dbReference type="NCBI Taxonomy" id="670052"/>
    <lineage>
        <taxon>Bacteria</taxon>
        <taxon>Bacillati</taxon>
        <taxon>Actinomycetota</taxon>
        <taxon>Actinomycetes</taxon>
        <taxon>Micrococcales</taxon>
        <taxon>Microbacteriaceae</taxon>
        <taxon>Cryobacterium</taxon>
    </lineage>
</organism>
<accession>A0A1B1BK98</accession>
<evidence type="ECO:0000313" key="3">
    <source>
        <dbReference type="EMBL" id="ANP73032.1"/>
    </source>
</evidence>
<protein>
    <submittedName>
        <fullName evidence="3">Helix-turn-helix domain protein</fullName>
    </submittedName>
</protein>
<feature type="compositionally biased region" description="Low complexity" evidence="1">
    <location>
        <begin position="103"/>
        <end position="118"/>
    </location>
</feature>
<feature type="region of interest" description="Disordered" evidence="1">
    <location>
        <begin position="96"/>
        <end position="118"/>
    </location>
</feature>
<evidence type="ECO:0000313" key="4">
    <source>
        <dbReference type="Proteomes" id="UP000092582"/>
    </source>
</evidence>
<dbReference type="Pfam" id="PF01381">
    <property type="entry name" value="HTH_3"/>
    <property type="match status" value="1"/>
</dbReference>
<keyword evidence="4" id="KW-1185">Reference proteome</keyword>
<dbReference type="SUPFAM" id="SSF47413">
    <property type="entry name" value="lambda repressor-like DNA-binding domains"/>
    <property type="match status" value="1"/>
</dbReference>